<dbReference type="Proteomes" id="UP000076798">
    <property type="component" value="Unassembled WGS sequence"/>
</dbReference>
<dbReference type="EMBL" id="KV428572">
    <property type="protein sequence ID" value="KZT31462.1"/>
    <property type="molecule type" value="Genomic_DNA"/>
</dbReference>
<proteinExistence type="predicted"/>
<protein>
    <submittedName>
        <fullName evidence="2">p-loop containing nucleoside triphosphate hydrolase protein</fullName>
    </submittedName>
</protein>
<dbReference type="GO" id="GO:0003676">
    <property type="term" value="F:nucleic acid binding"/>
    <property type="evidence" value="ECO:0007669"/>
    <property type="project" value="InterPro"/>
</dbReference>
<dbReference type="AlphaFoldDB" id="A0A165WRU7"/>
<dbReference type="OrthoDB" id="2499463at2759"/>
<dbReference type="GO" id="GO:0016787">
    <property type="term" value="F:hydrolase activity"/>
    <property type="evidence" value="ECO:0007669"/>
    <property type="project" value="UniProtKB-KW"/>
</dbReference>
<evidence type="ECO:0000313" key="3">
    <source>
        <dbReference type="Proteomes" id="UP000076798"/>
    </source>
</evidence>
<evidence type="ECO:0000313" key="2">
    <source>
        <dbReference type="EMBL" id="KZT31462.1"/>
    </source>
</evidence>
<dbReference type="PROSITE" id="PS51192">
    <property type="entry name" value="HELICASE_ATP_BIND_1"/>
    <property type="match status" value="1"/>
</dbReference>
<feature type="non-terminal residue" evidence="2">
    <location>
        <position position="80"/>
    </location>
</feature>
<dbReference type="GO" id="GO:0005524">
    <property type="term" value="F:ATP binding"/>
    <property type="evidence" value="ECO:0007669"/>
    <property type="project" value="InterPro"/>
</dbReference>
<dbReference type="InterPro" id="IPR011545">
    <property type="entry name" value="DEAD/DEAH_box_helicase_dom"/>
</dbReference>
<feature type="domain" description="Helicase ATP-binding" evidence="1">
    <location>
        <begin position="11"/>
        <end position="80"/>
    </location>
</feature>
<reference evidence="2 3" key="1">
    <citation type="journal article" date="2016" name="Mol. Biol. Evol.">
        <title>Comparative Genomics of Early-Diverging Mushroom-Forming Fungi Provides Insights into the Origins of Lignocellulose Decay Capabilities.</title>
        <authorList>
            <person name="Nagy L.G."/>
            <person name="Riley R."/>
            <person name="Tritt A."/>
            <person name="Adam C."/>
            <person name="Daum C."/>
            <person name="Floudas D."/>
            <person name="Sun H."/>
            <person name="Yadav J.S."/>
            <person name="Pangilinan J."/>
            <person name="Larsson K.H."/>
            <person name="Matsuura K."/>
            <person name="Barry K."/>
            <person name="Labutti K."/>
            <person name="Kuo R."/>
            <person name="Ohm R.A."/>
            <person name="Bhattacharya S.S."/>
            <person name="Shirouzu T."/>
            <person name="Yoshinaga Y."/>
            <person name="Martin F.M."/>
            <person name="Grigoriev I.V."/>
            <person name="Hibbett D.S."/>
        </authorList>
    </citation>
    <scope>NUCLEOTIDE SEQUENCE [LARGE SCALE GENOMIC DNA]</scope>
    <source>
        <strain evidence="2 3">HHB10207 ss-3</strain>
    </source>
</reference>
<dbReference type="InterPro" id="IPR014001">
    <property type="entry name" value="Helicase_ATP-bd"/>
</dbReference>
<gene>
    <name evidence="2" type="ORF">SISSUDRAFT_967311</name>
</gene>
<keyword evidence="2" id="KW-0378">Hydrolase</keyword>
<evidence type="ECO:0000259" key="1">
    <source>
        <dbReference type="PROSITE" id="PS51192"/>
    </source>
</evidence>
<sequence length="80" mass="8876">KDPTWWQLQAAQTVIQRRDCVVSAGTGSGKTLPFVMPLFYDDGLVAVILSPLTALANEQAEQFREWNLRAVAINEDTLAE</sequence>
<organism evidence="2 3">
    <name type="scientific">Sistotremastrum suecicum HHB10207 ss-3</name>
    <dbReference type="NCBI Taxonomy" id="1314776"/>
    <lineage>
        <taxon>Eukaryota</taxon>
        <taxon>Fungi</taxon>
        <taxon>Dikarya</taxon>
        <taxon>Basidiomycota</taxon>
        <taxon>Agaricomycotina</taxon>
        <taxon>Agaricomycetes</taxon>
        <taxon>Sistotremastrales</taxon>
        <taxon>Sistotremastraceae</taxon>
        <taxon>Sistotremastrum</taxon>
    </lineage>
</organism>
<dbReference type="Gene3D" id="3.40.50.300">
    <property type="entry name" value="P-loop containing nucleotide triphosphate hydrolases"/>
    <property type="match status" value="1"/>
</dbReference>
<name>A0A165WRU7_9AGAM</name>
<dbReference type="Pfam" id="PF00270">
    <property type="entry name" value="DEAD"/>
    <property type="match status" value="1"/>
</dbReference>
<dbReference type="SUPFAM" id="SSF52540">
    <property type="entry name" value="P-loop containing nucleoside triphosphate hydrolases"/>
    <property type="match status" value="1"/>
</dbReference>
<accession>A0A165WRU7</accession>
<dbReference type="InterPro" id="IPR027417">
    <property type="entry name" value="P-loop_NTPase"/>
</dbReference>
<keyword evidence="3" id="KW-1185">Reference proteome</keyword>
<dbReference type="STRING" id="1314776.A0A165WRU7"/>
<feature type="non-terminal residue" evidence="2">
    <location>
        <position position="1"/>
    </location>
</feature>